<evidence type="ECO:0000256" key="4">
    <source>
        <dbReference type="ARBA" id="ARBA00023002"/>
    </source>
</evidence>
<accession>A0ABR4J4L8</accession>
<dbReference type="SUPFAM" id="SSF56176">
    <property type="entry name" value="FAD-binding/transporter-associated domain-like"/>
    <property type="match status" value="1"/>
</dbReference>
<feature type="signal peptide" evidence="5">
    <location>
        <begin position="1"/>
        <end position="18"/>
    </location>
</feature>
<feature type="chain" id="PRO_5045088061" description="FAD-binding PCMH-type domain-containing protein" evidence="5">
    <location>
        <begin position="19"/>
        <end position="529"/>
    </location>
</feature>
<evidence type="ECO:0000313" key="7">
    <source>
        <dbReference type="EMBL" id="KAL2834985.1"/>
    </source>
</evidence>
<dbReference type="PANTHER" id="PTHR42973">
    <property type="entry name" value="BINDING OXIDOREDUCTASE, PUTATIVE (AFU_ORTHOLOGUE AFUA_1G17690)-RELATED"/>
    <property type="match status" value="1"/>
</dbReference>
<dbReference type="InterPro" id="IPR016166">
    <property type="entry name" value="FAD-bd_PCMH"/>
</dbReference>
<evidence type="ECO:0000256" key="2">
    <source>
        <dbReference type="ARBA" id="ARBA00022630"/>
    </source>
</evidence>
<dbReference type="Gene3D" id="3.40.462.20">
    <property type="match status" value="1"/>
</dbReference>
<dbReference type="InterPro" id="IPR050416">
    <property type="entry name" value="FAD-linked_Oxidoreductase"/>
</dbReference>
<gene>
    <name evidence="7" type="ORF">BDW59DRAFT_155810</name>
</gene>
<dbReference type="PROSITE" id="PS51387">
    <property type="entry name" value="FAD_PCMH"/>
    <property type="match status" value="1"/>
</dbReference>
<keyword evidence="8" id="KW-1185">Reference proteome</keyword>
<dbReference type="PANTHER" id="PTHR42973:SF34">
    <property type="entry name" value="FAD BINDING DOMAIN PROTEIN (AFU_ORTHOLOGUE AFUA_3G02770)"/>
    <property type="match status" value="1"/>
</dbReference>
<evidence type="ECO:0000313" key="8">
    <source>
        <dbReference type="Proteomes" id="UP001610335"/>
    </source>
</evidence>
<proteinExistence type="inferred from homology"/>
<keyword evidence="3" id="KW-0274">FAD</keyword>
<dbReference type="Pfam" id="PF01565">
    <property type="entry name" value="FAD_binding_4"/>
    <property type="match status" value="1"/>
</dbReference>
<evidence type="ECO:0000256" key="5">
    <source>
        <dbReference type="SAM" id="SignalP"/>
    </source>
</evidence>
<dbReference type="Gene3D" id="3.30.465.10">
    <property type="match status" value="1"/>
</dbReference>
<protein>
    <recommendedName>
        <fullName evidence="6">FAD-binding PCMH-type domain-containing protein</fullName>
    </recommendedName>
</protein>
<keyword evidence="5" id="KW-0732">Signal</keyword>
<sequence>MKFLEAILAALAVTGALARPQRTRTGEVEAALAKLGVEVTKIPQLSGPMNNGCQNACGSLSELYGSEKVIAENTPAYHNVTQSYWAAQQGEVRPSCIFVPSIEKEVSVLVLISQLTDCPFATKSGGHAAFPGASSSQGGITMLFRNLNEVTLNENKYAASIGPGNNWGQVYKALEPHGLAVVGGRLSSIGVGGLTTGGGISYYSNLYGWASDNVESFEVVSAETGDILTASETQHPDLYWALRGGGNNVGLVTKFNLYTIPSTLLRGTTRVFSADQSSKVLDAFFQVARNAHVDGNAQQYVIFGRTAGANMISAELTYTKDVSNPAIFEKYRSIPAISDTTSTRTLLEYCDGIGTSDRNGLRELFWNRSFKLNEDFANWAVEYFYSIAPRMDSVPGAMSGLVFQVITEPMLEKMSHAGGNALGLDASSGPIHLMHILSMWNSTSDDDTIYGFANDFFTTVTAEAKSRGLDNEFIYMNYASQFQDVISSYGAANKARLKEIAHKYDPRGVYQTLQPGYFKLTHAPVANPY</sequence>
<dbReference type="InterPro" id="IPR016169">
    <property type="entry name" value="FAD-bd_PCMH_sub2"/>
</dbReference>
<dbReference type="Gene3D" id="3.30.43.10">
    <property type="entry name" value="Uridine Diphospho-n-acetylenolpyruvylglucosamine Reductase, domain 2"/>
    <property type="match status" value="1"/>
</dbReference>
<evidence type="ECO:0000259" key="6">
    <source>
        <dbReference type="PROSITE" id="PS51387"/>
    </source>
</evidence>
<keyword evidence="2" id="KW-0285">Flavoprotein</keyword>
<organism evidence="7 8">
    <name type="scientific">Aspergillus cavernicola</name>
    <dbReference type="NCBI Taxonomy" id="176166"/>
    <lineage>
        <taxon>Eukaryota</taxon>
        <taxon>Fungi</taxon>
        <taxon>Dikarya</taxon>
        <taxon>Ascomycota</taxon>
        <taxon>Pezizomycotina</taxon>
        <taxon>Eurotiomycetes</taxon>
        <taxon>Eurotiomycetidae</taxon>
        <taxon>Eurotiales</taxon>
        <taxon>Aspergillaceae</taxon>
        <taxon>Aspergillus</taxon>
        <taxon>Aspergillus subgen. Nidulantes</taxon>
    </lineage>
</organism>
<evidence type="ECO:0000256" key="3">
    <source>
        <dbReference type="ARBA" id="ARBA00022827"/>
    </source>
</evidence>
<keyword evidence="4" id="KW-0560">Oxidoreductase</keyword>
<evidence type="ECO:0000256" key="1">
    <source>
        <dbReference type="ARBA" id="ARBA00005466"/>
    </source>
</evidence>
<dbReference type="EMBL" id="JBFXLS010000001">
    <property type="protein sequence ID" value="KAL2834985.1"/>
    <property type="molecule type" value="Genomic_DNA"/>
</dbReference>
<reference evidence="7 8" key="1">
    <citation type="submission" date="2024-07" db="EMBL/GenBank/DDBJ databases">
        <title>Section-level genome sequencing and comparative genomics of Aspergillus sections Usti and Cavernicolus.</title>
        <authorList>
            <consortium name="Lawrence Berkeley National Laboratory"/>
            <person name="Nybo J.L."/>
            <person name="Vesth T.C."/>
            <person name="Theobald S."/>
            <person name="Frisvad J.C."/>
            <person name="Larsen T.O."/>
            <person name="Kjaerboelling I."/>
            <person name="Rothschild-Mancinelli K."/>
            <person name="Lyhne E.K."/>
            <person name="Kogle M.E."/>
            <person name="Barry K."/>
            <person name="Clum A."/>
            <person name="Na H."/>
            <person name="Ledsgaard L."/>
            <person name="Lin J."/>
            <person name="Lipzen A."/>
            <person name="Kuo A."/>
            <person name="Riley R."/>
            <person name="Mondo S."/>
            <person name="LaButti K."/>
            <person name="Haridas S."/>
            <person name="Pangalinan J."/>
            <person name="Salamov A.A."/>
            <person name="Simmons B.A."/>
            <person name="Magnuson J.K."/>
            <person name="Chen J."/>
            <person name="Drula E."/>
            <person name="Henrissat B."/>
            <person name="Wiebenga A."/>
            <person name="Lubbers R.J."/>
            <person name="Gomes A.C."/>
            <person name="Makela M.R."/>
            <person name="Stajich J."/>
            <person name="Grigoriev I.V."/>
            <person name="Mortensen U.H."/>
            <person name="De vries R.P."/>
            <person name="Baker S.E."/>
            <person name="Andersen M.R."/>
        </authorList>
    </citation>
    <scope>NUCLEOTIDE SEQUENCE [LARGE SCALE GENOMIC DNA]</scope>
    <source>
        <strain evidence="7 8">CBS 600.67</strain>
    </source>
</reference>
<comment type="caution">
    <text evidence="7">The sequence shown here is derived from an EMBL/GenBank/DDBJ whole genome shotgun (WGS) entry which is preliminary data.</text>
</comment>
<feature type="domain" description="FAD-binding PCMH-type" evidence="6">
    <location>
        <begin position="90"/>
        <end position="262"/>
    </location>
</feature>
<name>A0ABR4J4L8_9EURO</name>
<dbReference type="InterPro" id="IPR006094">
    <property type="entry name" value="Oxid_FAD_bind_N"/>
</dbReference>
<dbReference type="InterPro" id="IPR016167">
    <property type="entry name" value="FAD-bd_PCMH_sub1"/>
</dbReference>
<dbReference type="Proteomes" id="UP001610335">
    <property type="component" value="Unassembled WGS sequence"/>
</dbReference>
<dbReference type="InterPro" id="IPR036318">
    <property type="entry name" value="FAD-bd_PCMH-like_sf"/>
</dbReference>
<comment type="similarity">
    <text evidence="1">Belongs to the oxygen-dependent FAD-linked oxidoreductase family.</text>
</comment>